<dbReference type="RefSeq" id="WP_151968811.1">
    <property type="nucleotide sequence ID" value="NZ_AP019860.1"/>
</dbReference>
<organism evidence="1 2">
    <name type="scientific">Uabimicrobium amorphum</name>
    <dbReference type="NCBI Taxonomy" id="2596890"/>
    <lineage>
        <taxon>Bacteria</taxon>
        <taxon>Pseudomonadati</taxon>
        <taxon>Planctomycetota</taxon>
        <taxon>Candidatus Uabimicrobiia</taxon>
        <taxon>Candidatus Uabimicrobiales</taxon>
        <taxon>Candidatus Uabimicrobiaceae</taxon>
        <taxon>Candidatus Uabimicrobium</taxon>
    </lineage>
</organism>
<evidence type="ECO:0000313" key="2">
    <source>
        <dbReference type="Proteomes" id="UP000326354"/>
    </source>
</evidence>
<evidence type="ECO:0000313" key="1">
    <source>
        <dbReference type="EMBL" id="BBM84672.1"/>
    </source>
</evidence>
<keyword evidence="2" id="KW-1185">Reference proteome</keyword>
<dbReference type="OrthoDB" id="444462at2"/>
<accession>A0A5S9F4X3</accession>
<dbReference type="EMBL" id="AP019860">
    <property type="protein sequence ID" value="BBM84672.1"/>
    <property type="molecule type" value="Genomic_DNA"/>
</dbReference>
<name>A0A5S9F4X3_UABAM</name>
<gene>
    <name evidence="1" type="ORF">UABAM_03033</name>
</gene>
<dbReference type="Proteomes" id="UP000326354">
    <property type="component" value="Chromosome"/>
</dbReference>
<reference evidence="1 2" key="1">
    <citation type="submission" date="2019-08" db="EMBL/GenBank/DDBJ databases">
        <title>Complete genome sequence of Candidatus Uab amorphum.</title>
        <authorList>
            <person name="Shiratori T."/>
            <person name="Suzuki S."/>
            <person name="Kakizawa Y."/>
            <person name="Ishida K."/>
        </authorList>
    </citation>
    <scope>NUCLEOTIDE SEQUENCE [LARGE SCALE GENOMIC DNA]</scope>
    <source>
        <strain evidence="1 2">SRT547</strain>
    </source>
</reference>
<dbReference type="AlphaFoldDB" id="A0A5S9F4X3"/>
<protein>
    <recommendedName>
        <fullName evidence="3">DUF4435 domain-containing protein</fullName>
    </recommendedName>
</protein>
<evidence type="ECO:0008006" key="3">
    <source>
        <dbReference type="Google" id="ProtNLM"/>
    </source>
</evidence>
<proteinExistence type="predicted"/>
<dbReference type="KEGG" id="uam:UABAM_03033"/>
<sequence length="315" mass="37080">MTNMSIEKLSDFILANARSRFKDKVVILCEGRTNLSDRSNPSTVAKRRKLADATFFKRCVPSYWTYKKPQFIGCGTRESTIGTFFSLRKLISEKTDTFINPDKLFAIVDPDVQSTKIEEDYHHSNTNEIYNDLYYEGVLNGQKIQSNRILTLGLAVRENYFFEPDLVKERIKKFNPSICYKYAIERINSDNDIVCEKKKIKEEVFRRVSHVENIKLDCGRDELCQSYKDILGYNPKNPKRDQRLVIMSMLGFIKLKKHWENIDFKGKNNHSNRIIRNNTQLSIANYYSDNQLEEYHFTILFRELYKIEFGCYPEG</sequence>